<accession>A0A1C0U863</accession>
<keyword evidence="3" id="KW-1185">Reference proteome</keyword>
<feature type="domain" description="Phage tail fibre adhesin Gp38 N-terminal" evidence="1">
    <location>
        <begin position="1"/>
        <end position="40"/>
    </location>
</feature>
<dbReference type="EMBL" id="LOMY01000026">
    <property type="protein sequence ID" value="OCQ54128.1"/>
    <property type="molecule type" value="Genomic_DNA"/>
</dbReference>
<evidence type="ECO:0000313" key="3">
    <source>
        <dbReference type="Proteomes" id="UP000093476"/>
    </source>
</evidence>
<dbReference type="STRING" id="286156.Ppb6_00678"/>
<dbReference type="RefSeq" id="WP_065822114.1">
    <property type="nucleotide sequence ID" value="NZ_CAWMQZ010000026.1"/>
</dbReference>
<protein>
    <submittedName>
        <fullName evidence="2">Phage tail fiber adhesin Gp38</fullName>
    </submittedName>
</protein>
<dbReference type="Pfam" id="PF21721">
    <property type="entry name" value="Gp38_N"/>
    <property type="match status" value="1"/>
</dbReference>
<name>A0A1C0U863_9GAMM</name>
<comment type="caution">
    <text evidence="2">The sequence shown here is derived from an EMBL/GenBank/DDBJ whole genome shotgun (WGS) entry which is preliminary data.</text>
</comment>
<sequence>MTIEAGNIGSNAVTETNKRSMIEAGKEVGLSPPFKMSDMVGKSVGAVVVFGEHINIVKGWIGQKIDGMKYPVIGSPARSFKMSGLEVIGIGMIGPFAMGCIAIRGRIPGTGKIVATINNQIINFIYVRAVDTAKRDMFWAAASPEDQNKLKAICDSNVGKQVRFNLISSSS</sequence>
<reference evidence="2 3" key="1">
    <citation type="submission" date="2015-12" db="EMBL/GenBank/DDBJ databases">
        <title>Genome comparisons provide insights into the role of secondary metabolites in the pathogenic phase of the Photorhabdus life cycle.</title>
        <authorList>
            <person name="Tobias N.J."/>
            <person name="Mishra B."/>
            <person name="Gupta D.K."/>
            <person name="Thines M."/>
            <person name="Stinear T.P."/>
            <person name="Bode H.B."/>
        </authorList>
    </citation>
    <scope>NUCLEOTIDE SEQUENCE [LARGE SCALE GENOMIC DNA]</scope>
    <source>
        <strain evidence="2 3">PB68.1</strain>
    </source>
</reference>
<proteinExistence type="predicted"/>
<evidence type="ECO:0000313" key="2">
    <source>
        <dbReference type="EMBL" id="OCQ54128.1"/>
    </source>
</evidence>
<dbReference type="AlphaFoldDB" id="A0A1C0U863"/>
<evidence type="ECO:0000259" key="1">
    <source>
        <dbReference type="Pfam" id="PF21721"/>
    </source>
</evidence>
<gene>
    <name evidence="2" type="ORF">Ppb6_00678</name>
</gene>
<organism evidence="2 3">
    <name type="scientific">Photorhabdus australis subsp. thailandensis</name>
    <dbReference type="NCBI Taxonomy" id="2805096"/>
    <lineage>
        <taxon>Bacteria</taxon>
        <taxon>Pseudomonadati</taxon>
        <taxon>Pseudomonadota</taxon>
        <taxon>Gammaproteobacteria</taxon>
        <taxon>Enterobacterales</taxon>
        <taxon>Morganellaceae</taxon>
        <taxon>Photorhabdus</taxon>
    </lineage>
</organism>
<dbReference type="InterPro" id="IPR048291">
    <property type="entry name" value="Gp38_N"/>
</dbReference>
<dbReference type="Proteomes" id="UP000093476">
    <property type="component" value="Unassembled WGS sequence"/>
</dbReference>